<feature type="non-terminal residue" evidence="2">
    <location>
        <position position="697"/>
    </location>
</feature>
<dbReference type="OrthoDB" id="5417386at2759"/>
<feature type="region of interest" description="Disordered" evidence="1">
    <location>
        <begin position="463"/>
        <end position="487"/>
    </location>
</feature>
<feature type="compositionally biased region" description="Polar residues" evidence="1">
    <location>
        <begin position="408"/>
        <end position="418"/>
    </location>
</feature>
<feature type="compositionally biased region" description="Basic and acidic residues" evidence="1">
    <location>
        <begin position="357"/>
        <end position="381"/>
    </location>
</feature>
<proteinExistence type="predicted"/>
<feature type="region of interest" description="Disordered" evidence="1">
    <location>
        <begin position="145"/>
        <end position="172"/>
    </location>
</feature>
<accession>A0A9N9PPS9</accession>
<feature type="compositionally biased region" description="Basic residues" evidence="1">
    <location>
        <begin position="382"/>
        <end position="391"/>
    </location>
</feature>
<feature type="region of interest" description="Disordered" evidence="1">
    <location>
        <begin position="37"/>
        <end position="120"/>
    </location>
</feature>
<evidence type="ECO:0000313" key="2">
    <source>
        <dbReference type="EMBL" id="CAG8951350.1"/>
    </source>
</evidence>
<feature type="compositionally biased region" description="Polar residues" evidence="1">
    <location>
        <begin position="326"/>
        <end position="339"/>
    </location>
</feature>
<comment type="caution">
    <text evidence="2">The sequence shown here is derived from an EMBL/GenBank/DDBJ whole genome shotgun (WGS) entry which is preliminary data.</text>
</comment>
<feature type="compositionally biased region" description="Polar residues" evidence="1">
    <location>
        <begin position="15"/>
        <end position="25"/>
    </location>
</feature>
<keyword evidence="3" id="KW-1185">Reference proteome</keyword>
<feature type="compositionally biased region" description="Polar residues" evidence="1">
    <location>
        <begin position="76"/>
        <end position="88"/>
    </location>
</feature>
<dbReference type="AlphaFoldDB" id="A0A9N9PPS9"/>
<evidence type="ECO:0000256" key="1">
    <source>
        <dbReference type="SAM" id="MobiDB-lite"/>
    </source>
</evidence>
<evidence type="ECO:0000313" key="3">
    <source>
        <dbReference type="Proteomes" id="UP000696280"/>
    </source>
</evidence>
<feature type="compositionally biased region" description="Polar residues" evidence="1">
    <location>
        <begin position="154"/>
        <end position="172"/>
    </location>
</feature>
<organism evidence="2 3">
    <name type="scientific">Hymenoscyphus fraxineus</name>
    <dbReference type="NCBI Taxonomy" id="746836"/>
    <lineage>
        <taxon>Eukaryota</taxon>
        <taxon>Fungi</taxon>
        <taxon>Dikarya</taxon>
        <taxon>Ascomycota</taxon>
        <taxon>Pezizomycotina</taxon>
        <taxon>Leotiomycetes</taxon>
        <taxon>Helotiales</taxon>
        <taxon>Helotiaceae</taxon>
        <taxon>Hymenoscyphus</taxon>
    </lineage>
</organism>
<protein>
    <submittedName>
        <fullName evidence="2">Uncharacterized protein</fullName>
    </submittedName>
</protein>
<feature type="region of interest" description="Disordered" evidence="1">
    <location>
        <begin position="225"/>
        <end position="244"/>
    </location>
</feature>
<sequence>MHIPMAPLKRPQPLRSESATSVQTIQIRQDVTVTTSTIAEGELNEPHESVSIETTGGSRGNTNKATDASQPGLLSRWSSVRRGSTPRPQSIIPENQEGRGSASVAQSIHHENAGRRGSASVAHSVYQENVGRRGSASVAQSIHQENVGRRGSASVAQSIHQGNTGRRGSTSTIQSIYHEELRKLGSMSRAPSPHLEAPSEQTFKDFKAVNDQRDGMRALADFLKDVPPPSTNNMLEDLDEEPKKSRSVKSALLSIFGRKKKKKKKQERLIMLPDSAIAATTTSGARYISISIPQTATDGHRSRPNTASRNAKMNLTVLNSVAEVSEGSQRNTIISSDNHSPGDGTEEKSSPFSGKETNADEEREFYREQRISMSHENDTPTRRPRSTGSKVKKLERPRSARYSIFPAVTNSGDGSVPNSEPPSGEAQRQSGESKIAPAGASAPPVQIPIRYSSLYKVPIPQSKSLEQSGNQPLADGQDTEDNVGPRDSIPEFHIVDLPGSPYASTVCNSQRHSMVPSTFCDSQRQSMALNPELSQLQEDESKRTVSSSTFGTRFGANKRVSLVIQRDSSRPVSLLPSEIQAARERAFHRLSSITAPPAASRQELVRARKARDMLLYSQQNSFRPSTPRIYALASSAGEEDELATTISAGRTAQASRRRLSIPLCEQLVADFSGPNHRGNDTDLYYSAHSSMHPSPLI</sequence>
<feature type="compositionally biased region" description="Polar residues" evidence="1">
    <location>
        <begin position="304"/>
        <end position="314"/>
    </location>
</feature>
<dbReference type="EMBL" id="CAJVRL010000041">
    <property type="protein sequence ID" value="CAG8951350.1"/>
    <property type="molecule type" value="Genomic_DNA"/>
</dbReference>
<feature type="region of interest" description="Disordered" evidence="1">
    <location>
        <begin position="323"/>
        <end position="443"/>
    </location>
</feature>
<name>A0A9N9PPS9_9HELO</name>
<feature type="compositionally biased region" description="Polar residues" evidence="1">
    <location>
        <begin position="51"/>
        <end position="69"/>
    </location>
</feature>
<reference evidence="2" key="1">
    <citation type="submission" date="2021-07" db="EMBL/GenBank/DDBJ databases">
        <authorList>
            <person name="Durling M."/>
        </authorList>
    </citation>
    <scope>NUCLEOTIDE SEQUENCE</scope>
</reference>
<feature type="region of interest" description="Disordered" evidence="1">
    <location>
        <begin position="295"/>
        <end position="314"/>
    </location>
</feature>
<feature type="region of interest" description="Disordered" evidence="1">
    <location>
        <begin position="1"/>
        <end position="25"/>
    </location>
</feature>
<dbReference type="Proteomes" id="UP000696280">
    <property type="component" value="Unassembled WGS sequence"/>
</dbReference>
<gene>
    <name evidence="2" type="ORF">HYFRA_00008100</name>
</gene>